<sequence length="788" mass="86675">MAQTTSGAGPSYPSQAQATQAPSEGATQSSAVLRGDKVLFAEGHFDDARLSLLRQQAEALGATVTTDGAEATVILVNPSSSIREDTEGTSRSIKTETKHPPPLRRPYHWLAACRHAQARVAVEDMPHPKPFLTHPDRSVLNSPLRVWVSVNVHKTVEPDAYAAKAAVTRMIEEGGGLVVEKRASADLLVVDRSTQFYQTVLHEHQKYGRDWQRFVERDWVENCVRKGKMAWPRRDEPAEGEVDSMAEDDPVPAKGHGPGRPPGKTRVDYTPEDDDFMCRWLAAFPHVGSALTKKTYTYMTDLHPTFPLAARHPPQSWHEHYKKGSAVFAKRVERYRAAGIDETLKTAEERRKAKELKKERQQDQERTTAEAGRDPQPATGQSVGRQSVAQREGARLTQIASRAVEPIVAKTINEIENASGEPQAESSKAASTTPAAVPPRKRTVLVEVESDAEEAQKTAGSADHSHPSVMVSAVDVPSDIAAEDTPVVPTDLPRQRADLPVPEVPNQPLEASNVNAQPVEPITPATSGRNAAASTTATAMDAYAPQAVDTTTAPKQSAEHISAEPKDRTPRKVRIELEEETTVESVVTSSRDDEESGTQEREAFRPRHSVPMQQTPLRQNQTPDRSSAIGGASFTTPHLSTPLKRSLVLETIMSSEKKRQRSIDRAAGRGPRRSTMGQCADEGPDTVMASTKFPSSQLHTAPEHVPPPLVPSGPALTPEEWHEKVEAGKMLVKRQQEEYRRHIAELCAMFSLTPGELVRVVNELPKKARGGEMYWKDVEHGLRQYLRR</sequence>
<feature type="compositionally biased region" description="Polar residues" evidence="1">
    <location>
        <begin position="424"/>
        <end position="434"/>
    </location>
</feature>
<feature type="compositionally biased region" description="Basic and acidic residues" evidence="1">
    <location>
        <begin position="351"/>
        <end position="373"/>
    </location>
</feature>
<dbReference type="Gene3D" id="1.10.10.60">
    <property type="entry name" value="Homeodomain-like"/>
    <property type="match status" value="1"/>
</dbReference>
<feature type="compositionally biased region" description="Polar residues" evidence="1">
    <location>
        <begin position="378"/>
        <end position="389"/>
    </location>
</feature>
<feature type="compositionally biased region" description="Basic and acidic residues" evidence="1">
    <location>
        <begin position="82"/>
        <end position="99"/>
    </location>
</feature>
<evidence type="ECO:0000313" key="4">
    <source>
        <dbReference type="Proteomes" id="UP001182556"/>
    </source>
</evidence>
<feature type="compositionally biased region" description="Basic and acidic residues" evidence="1">
    <location>
        <begin position="557"/>
        <end position="576"/>
    </location>
</feature>
<gene>
    <name evidence="3" type="ORF">DB88DRAFT_537590</name>
</gene>
<proteinExistence type="predicted"/>
<organism evidence="3 4">
    <name type="scientific">Papiliotrema laurentii</name>
    <name type="common">Cryptococcus laurentii</name>
    <dbReference type="NCBI Taxonomy" id="5418"/>
    <lineage>
        <taxon>Eukaryota</taxon>
        <taxon>Fungi</taxon>
        <taxon>Dikarya</taxon>
        <taxon>Basidiomycota</taxon>
        <taxon>Agaricomycotina</taxon>
        <taxon>Tremellomycetes</taxon>
        <taxon>Tremellales</taxon>
        <taxon>Rhynchogastremaceae</taxon>
        <taxon>Papiliotrema</taxon>
    </lineage>
</organism>
<dbReference type="AlphaFoldDB" id="A0AAD9L903"/>
<feature type="compositionally biased region" description="Polar residues" evidence="1">
    <location>
        <begin position="611"/>
        <end position="625"/>
    </location>
</feature>
<feature type="region of interest" description="Disordered" evidence="1">
    <location>
        <begin position="418"/>
        <end position="639"/>
    </location>
</feature>
<protein>
    <recommendedName>
        <fullName evidence="2">BRCT domain-containing protein</fullName>
    </recommendedName>
</protein>
<evidence type="ECO:0000256" key="1">
    <source>
        <dbReference type="SAM" id="MobiDB-lite"/>
    </source>
</evidence>
<accession>A0AAD9L903</accession>
<feature type="compositionally biased region" description="Acidic residues" evidence="1">
    <location>
        <begin position="238"/>
        <end position="250"/>
    </location>
</feature>
<feature type="region of interest" description="Disordered" evidence="1">
    <location>
        <begin position="231"/>
        <end position="269"/>
    </location>
</feature>
<evidence type="ECO:0000313" key="3">
    <source>
        <dbReference type="EMBL" id="KAK1927665.1"/>
    </source>
</evidence>
<feature type="region of interest" description="Disordered" evidence="1">
    <location>
        <begin position="351"/>
        <end position="394"/>
    </location>
</feature>
<reference evidence="3" key="1">
    <citation type="submission" date="2023-02" db="EMBL/GenBank/DDBJ databases">
        <title>Identification and recombinant expression of a fungal hydrolase from Papiliotrema laurentii that hydrolyzes apple cutin and clears colloidal polyester polyurethane.</title>
        <authorList>
            <consortium name="DOE Joint Genome Institute"/>
            <person name="Roman V.A."/>
            <person name="Bojanowski C."/>
            <person name="Crable B.R."/>
            <person name="Wagner D.N."/>
            <person name="Hung C.S."/>
            <person name="Nadeau L.J."/>
            <person name="Schratz L."/>
            <person name="Haridas S."/>
            <person name="Pangilinan J."/>
            <person name="Lipzen A."/>
            <person name="Na H."/>
            <person name="Yan M."/>
            <person name="Ng V."/>
            <person name="Grigoriev I.V."/>
            <person name="Spatafora J.W."/>
            <person name="Barlow D."/>
            <person name="Biffinger J."/>
            <person name="Kelley-Loughnane N."/>
            <person name="Varaljay V.A."/>
            <person name="Crookes-Goodson W.J."/>
        </authorList>
    </citation>
    <scope>NUCLEOTIDE SEQUENCE</scope>
    <source>
        <strain evidence="3">5307AH</strain>
    </source>
</reference>
<evidence type="ECO:0000259" key="2">
    <source>
        <dbReference type="PROSITE" id="PS50172"/>
    </source>
</evidence>
<feature type="compositionally biased region" description="Basic and acidic residues" evidence="1">
    <location>
        <begin position="655"/>
        <end position="667"/>
    </location>
</feature>
<dbReference type="Proteomes" id="UP001182556">
    <property type="component" value="Unassembled WGS sequence"/>
</dbReference>
<comment type="caution">
    <text evidence="3">The sequence shown here is derived from an EMBL/GenBank/DDBJ whole genome shotgun (WGS) entry which is preliminary data.</text>
</comment>
<dbReference type="InterPro" id="IPR001357">
    <property type="entry name" value="BRCT_dom"/>
</dbReference>
<feature type="compositionally biased region" description="Low complexity" evidence="1">
    <location>
        <begin position="525"/>
        <end position="544"/>
    </location>
</feature>
<dbReference type="EMBL" id="JAODAN010000001">
    <property type="protein sequence ID" value="KAK1927665.1"/>
    <property type="molecule type" value="Genomic_DNA"/>
</dbReference>
<name>A0AAD9L903_PAPLA</name>
<dbReference type="PROSITE" id="PS50172">
    <property type="entry name" value="BRCT"/>
    <property type="match status" value="1"/>
</dbReference>
<feature type="region of interest" description="Disordered" evidence="1">
    <location>
        <begin position="653"/>
        <end position="690"/>
    </location>
</feature>
<keyword evidence="4" id="KW-1185">Reference proteome</keyword>
<feature type="domain" description="BRCT" evidence="2">
    <location>
        <begin position="164"/>
        <end position="229"/>
    </location>
</feature>
<feature type="region of interest" description="Disordered" evidence="1">
    <location>
        <begin position="80"/>
        <end position="101"/>
    </location>
</feature>
<feature type="region of interest" description="Disordered" evidence="1">
    <location>
        <begin position="1"/>
        <end position="29"/>
    </location>
</feature>
<dbReference type="CDD" id="cd11655">
    <property type="entry name" value="rap1_myb-like"/>
    <property type="match status" value="1"/>
</dbReference>